<keyword evidence="1" id="KW-0472">Membrane</keyword>
<evidence type="ECO:0000256" key="1">
    <source>
        <dbReference type="SAM" id="Phobius"/>
    </source>
</evidence>
<dbReference type="Proteomes" id="UP000660380">
    <property type="component" value="Unassembled WGS sequence"/>
</dbReference>
<name>A0ABR8GT17_9CYAN</name>
<reference evidence="2 3" key="1">
    <citation type="journal article" date="2020" name="ISME J.">
        <title>Comparative genomics reveals insights into cyanobacterial evolution and habitat adaptation.</title>
        <authorList>
            <person name="Chen M.Y."/>
            <person name="Teng W.K."/>
            <person name="Zhao L."/>
            <person name="Hu C.X."/>
            <person name="Zhou Y.K."/>
            <person name="Han B.P."/>
            <person name="Song L.R."/>
            <person name="Shu W.S."/>
        </authorList>
    </citation>
    <scope>NUCLEOTIDE SEQUENCE [LARGE SCALE GENOMIC DNA]</scope>
    <source>
        <strain evidence="2 3">FACHB-248</strain>
    </source>
</reference>
<proteinExistence type="predicted"/>
<evidence type="ECO:0000313" key="2">
    <source>
        <dbReference type="EMBL" id="MBD2606555.1"/>
    </source>
</evidence>
<keyword evidence="3" id="KW-1185">Reference proteome</keyword>
<comment type="caution">
    <text evidence="2">The sequence shown here is derived from an EMBL/GenBank/DDBJ whole genome shotgun (WGS) entry which is preliminary data.</text>
</comment>
<protein>
    <submittedName>
        <fullName evidence="2">Uncharacterized protein</fullName>
    </submittedName>
</protein>
<dbReference type="RefSeq" id="WP_186227749.1">
    <property type="nucleotide sequence ID" value="NZ_JACJTA010000042.1"/>
</dbReference>
<sequence length="46" mass="5132">MFLLGIRISVTVTEFLVFTLGAIAIADHNFRPNEWRLGTQSARVGI</sequence>
<keyword evidence="1" id="KW-0812">Transmembrane</keyword>
<accession>A0ABR8GT17</accession>
<gene>
    <name evidence="2" type="ORF">H6G81_18970</name>
</gene>
<organism evidence="2 3">
    <name type="scientific">Scytonema hofmannii FACHB-248</name>
    <dbReference type="NCBI Taxonomy" id="1842502"/>
    <lineage>
        <taxon>Bacteria</taxon>
        <taxon>Bacillati</taxon>
        <taxon>Cyanobacteriota</taxon>
        <taxon>Cyanophyceae</taxon>
        <taxon>Nostocales</taxon>
        <taxon>Scytonemataceae</taxon>
        <taxon>Scytonema</taxon>
    </lineage>
</organism>
<dbReference type="EMBL" id="JACJTA010000042">
    <property type="protein sequence ID" value="MBD2606555.1"/>
    <property type="molecule type" value="Genomic_DNA"/>
</dbReference>
<feature type="transmembrane region" description="Helical" evidence="1">
    <location>
        <begin position="6"/>
        <end position="26"/>
    </location>
</feature>
<evidence type="ECO:0000313" key="3">
    <source>
        <dbReference type="Proteomes" id="UP000660380"/>
    </source>
</evidence>
<keyword evidence="1" id="KW-1133">Transmembrane helix</keyword>